<gene>
    <name evidence="7" type="primary">LOC100744396</name>
</gene>
<evidence type="ECO:0000256" key="1">
    <source>
        <dbReference type="ARBA" id="ARBA00004613"/>
    </source>
</evidence>
<dbReference type="PANTHER" id="PTHR10009:SF18">
    <property type="entry name" value="PROTEIN YELLOW-LIKE PROTEIN"/>
    <property type="match status" value="1"/>
</dbReference>
<dbReference type="InterPro" id="IPR017996">
    <property type="entry name" value="MRJP/yellow-related"/>
</dbReference>
<dbReference type="AlphaFoldDB" id="A0A6P6FGY2"/>
<dbReference type="Proteomes" id="UP000515180">
    <property type="component" value="Unplaced"/>
</dbReference>
<keyword evidence="3" id="KW-0964">Secreted</keyword>
<protein>
    <submittedName>
        <fullName evidence="7">Protein yellow-like</fullName>
    </submittedName>
</protein>
<dbReference type="KEGG" id="bim:100744396"/>
<accession>A0A6P6FGY2</accession>
<evidence type="ECO:0000256" key="2">
    <source>
        <dbReference type="ARBA" id="ARBA00009127"/>
    </source>
</evidence>
<feature type="signal peptide" evidence="5">
    <location>
        <begin position="1"/>
        <end position="16"/>
    </location>
</feature>
<dbReference type="GO" id="GO:0005576">
    <property type="term" value="C:extracellular region"/>
    <property type="evidence" value="ECO:0007669"/>
    <property type="project" value="UniProtKB-SubCell"/>
</dbReference>
<proteinExistence type="inferred from homology"/>
<evidence type="ECO:0000313" key="6">
    <source>
        <dbReference type="Proteomes" id="UP000515180"/>
    </source>
</evidence>
<feature type="chain" id="PRO_5027862883" evidence="5">
    <location>
        <begin position="17"/>
        <end position="429"/>
    </location>
</feature>
<organism evidence="6 7">
    <name type="scientific">Bombus impatiens</name>
    <name type="common">Bumblebee</name>
    <dbReference type="NCBI Taxonomy" id="132113"/>
    <lineage>
        <taxon>Eukaryota</taxon>
        <taxon>Metazoa</taxon>
        <taxon>Ecdysozoa</taxon>
        <taxon>Arthropoda</taxon>
        <taxon>Hexapoda</taxon>
        <taxon>Insecta</taxon>
        <taxon>Pterygota</taxon>
        <taxon>Neoptera</taxon>
        <taxon>Endopterygota</taxon>
        <taxon>Hymenoptera</taxon>
        <taxon>Apocrita</taxon>
        <taxon>Aculeata</taxon>
        <taxon>Apoidea</taxon>
        <taxon>Anthophila</taxon>
        <taxon>Apidae</taxon>
        <taxon>Bombus</taxon>
        <taxon>Pyrobombus</taxon>
    </lineage>
</organism>
<keyword evidence="4 5" id="KW-0732">Signal</keyword>
<dbReference type="OrthoDB" id="9977471at2759"/>
<dbReference type="InterPro" id="IPR011042">
    <property type="entry name" value="6-blade_b-propeller_TolB-like"/>
</dbReference>
<dbReference type="Gene3D" id="2.120.10.30">
    <property type="entry name" value="TolB, C-terminal domain"/>
    <property type="match status" value="1"/>
</dbReference>
<sequence length="429" mass="48005">MKSSAFLLLLVTMTTCHEPFQVVFQWNTIDVIWPSEEKQNYATEHGDYIPANNFIAGVKFWKDKMYLTVPRWKSGVPVTLGVTSATVVNGNTAPKLEAFPNWDMQEVGDCNAFQLVQSMEIDPKGRMWVLDSGKMSPLSVEVKITCPPRLVILDLENNGEILRTYEFPPQVARHGTAHLNDIVLDHEDGGMAYITDSDREDPGIIVYSLSNNTSWKVRHDSMKAKPEAVRFMVSKNLINMPISVDGIALSPASVEDRQVYYSPLSSFHLYSIPTSVLKSNLSNVDEHVKELGKKISQTDGMMMSAKGALYFGLLADDAVAMWDTKQSFTTGQRVISRDHERMQWPDTFAFDENGNFYCVTNSLQNILTNRVNTSVPNYRIVRAKTAVKSYQYLEDGTAPEQPEIPTSVANRISLAVATVSTILLAFVVV</sequence>
<keyword evidence="6" id="KW-1185">Reference proteome</keyword>
<comment type="subcellular location">
    <subcellularLocation>
        <location evidence="1">Secreted</location>
    </subcellularLocation>
</comment>
<evidence type="ECO:0000313" key="7">
    <source>
        <dbReference type="RefSeq" id="XP_024225919.1"/>
    </source>
</evidence>
<dbReference type="GeneID" id="100744396"/>
<dbReference type="Pfam" id="PF03022">
    <property type="entry name" value="MRJP"/>
    <property type="match status" value="1"/>
</dbReference>
<name>A0A6P6FGY2_BOMIM</name>
<evidence type="ECO:0000256" key="5">
    <source>
        <dbReference type="SAM" id="SignalP"/>
    </source>
</evidence>
<evidence type="ECO:0000256" key="4">
    <source>
        <dbReference type="ARBA" id="ARBA00022729"/>
    </source>
</evidence>
<reference evidence="7" key="1">
    <citation type="submission" date="2025-08" db="UniProtKB">
        <authorList>
            <consortium name="RefSeq"/>
        </authorList>
    </citation>
    <scope>IDENTIFICATION</scope>
</reference>
<dbReference type="PANTHER" id="PTHR10009">
    <property type="entry name" value="PROTEIN YELLOW-RELATED"/>
    <property type="match status" value="1"/>
</dbReference>
<evidence type="ECO:0000256" key="3">
    <source>
        <dbReference type="ARBA" id="ARBA00022525"/>
    </source>
</evidence>
<dbReference type="RefSeq" id="XP_024225919.1">
    <property type="nucleotide sequence ID" value="XM_024370151.2"/>
</dbReference>
<comment type="similarity">
    <text evidence="2">Belongs to the major royal jelly protein family.</text>
</comment>
<dbReference type="OMA" id="MWILDNG"/>
<dbReference type="SUPFAM" id="SSF63829">
    <property type="entry name" value="Calcium-dependent phosphotriesterase"/>
    <property type="match status" value="1"/>
</dbReference>